<dbReference type="RefSeq" id="WP_111940174.1">
    <property type="nucleotide sequence ID" value="NZ_BAAACJ010000031.1"/>
</dbReference>
<dbReference type="Proteomes" id="UP001224418">
    <property type="component" value="Unassembled WGS sequence"/>
</dbReference>
<organism evidence="1 2">
    <name type="scientific">Hathewaya limosa</name>
    <name type="common">Clostridium limosum</name>
    <dbReference type="NCBI Taxonomy" id="1536"/>
    <lineage>
        <taxon>Bacteria</taxon>
        <taxon>Bacillati</taxon>
        <taxon>Bacillota</taxon>
        <taxon>Clostridia</taxon>
        <taxon>Eubacteriales</taxon>
        <taxon>Clostridiaceae</taxon>
        <taxon>Hathewaya</taxon>
    </lineage>
</organism>
<reference evidence="1 2" key="1">
    <citation type="submission" date="2023-07" db="EMBL/GenBank/DDBJ databases">
        <title>Genomic Encyclopedia of Type Strains, Phase IV (KMG-IV): sequencing the most valuable type-strain genomes for metagenomic binning, comparative biology and taxonomic classification.</title>
        <authorList>
            <person name="Goeker M."/>
        </authorList>
    </citation>
    <scope>NUCLEOTIDE SEQUENCE [LARGE SCALE GENOMIC DNA]</scope>
    <source>
        <strain evidence="1 2">DSM 1400</strain>
    </source>
</reference>
<protein>
    <submittedName>
        <fullName evidence="1">Secreted protein</fullName>
    </submittedName>
</protein>
<sequence length="184" mass="21519">MDKSRKLCVVAHCFLNANSKVESSCHKYSSVLKKLIYELIDRDYGIIQLPCPELMHYGMKRWGHVKEQFDNPFYRKQCRNLLMPIVDQIMEYIQNGYKVDYIIGVNGSPSCGIDGTCKSDKYIGELSKIDDLQELIDSVTYEREYGVYMDELRKLLYENGLQISFLGICESDIDKYDFDKIFNR</sequence>
<gene>
    <name evidence="1" type="ORF">QOZ93_002117</name>
</gene>
<dbReference type="NCBIfam" id="NF045597">
    <property type="entry name" value="TudS_rel_CD3072"/>
    <property type="match status" value="1"/>
</dbReference>
<accession>A0ABU0JW98</accession>
<dbReference type="EMBL" id="JAUSWN010000018">
    <property type="protein sequence ID" value="MDQ0480369.1"/>
    <property type="molecule type" value="Genomic_DNA"/>
</dbReference>
<keyword evidence="2" id="KW-1185">Reference proteome</keyword>
<dbReference type="InterPro" id="IPR054648">
    <property type="entry name" value="TudS-rel"/>
</dbReference>
<name>A0ABU0JW98_HATLI</name>
<evidence type="ECO:0000313" key="2">
    <source>
        <dbReference type="Proteomes" id="UP001224418"/>
    </source>
</evidence>
<comment type="caution">
    <text evidence="1">The sequence shown here is derived from an EMBL/GenBank/DDBJ whole genome shotgun (WGS) entry which is preliminary data.</text>
</comment>
<proteinExistence type="predicted"/>
<evidence type="ECO:0000313" key="1">
    <source>
        <dbReference type="EMBL" id="MDQ0480369.1"/>
    </source>
</evidence>